<protein>
    <submittedName>
        <fullName evidence="2">Uncharacterized protein</fullName>
    </submittedName>
</protein>
<evidence type="ECO:0000313" key="2">
    <source>
        <dbReference type="EMBL" id="KAF2125417.1"/>
    </source>
</evidence>
<sequence>MNRQTLAVDKTSERIRVAFTTQPRKDVWASVISVPDTNGYKNRTNVYTHPTGLGANNMTTRANVDFSTLVEELKSTNVQSWSHDVRVLWEQTFGKAPPRVEPKTKKRKQEEESEGDAPKRKQGRVKSGSKRKAKTEHDERPSAKKTRAQSLSHDAAEPIKVEDHDAMMARFLDLTEKLTDEEVGQVATIIQAQYNYNEEPPTDLLRQVREDGLAYMDIGSDEDASDIFKKNPSYMAWVKEVQVAPPPAKVPNPLDTLDDLLQRIYDLEVRMPSFMPANMARYNNSLKED</sequence>
<feature type="compositionally biased region" description="Basic residues" evidence="1">
    <location>
        <begin position="120"/>
        <end position="134"/>
    </location>
</feature>
<dbReference type="GeneID" id="54407351"/>
<proteinExistence type="predicted"/>
<evidence type="ECO:0000256" key="1">
    <source>
        <dbReference type="SAM" id="MobiDB-lite"/>
    </source>
</evidence>
<accession>A0A6A6A3D3</accession>
<name>A0A6A6A3D3_9PLEO</name>
<dbReference type="Proteomes" id="UP000799771">
    <property type="component" value="Unassembled WGS sequence"/>
</dbReference>
<dbReference type="AlphaFoldDB" id="A0A6A6A3D3"/>
<reference evidence="2" key="1">
    <citation type="journal article" date="2020" name="Stud. Mycol.">
        <title>101 Dothideomycetes genomes: a test case for predicting lifestyles and emergence of pathogens.</title>
        <authorList>
            <person name="Haridas S."/>
            <person name="Albert R."/>
            <person name="Binder M."/>
            <person name="Bloem J."/>
            <person name="Labutti K."/>
            <person name="Salamov A."/>
            <person name="Andreopoulos B."/>
            <person name="Baker S."/>
            <person name="Barry K."/>
            <person name="Bills G."/>
            <person name="Bluhm B."/>
            <person name="Cannon C."/>
            <person name="Castanera R."/>
            <person name="Culley D."/>
            <person name="Daum C."/>
            <person name="Ezra D."/>
            <person name="Gonzalez J."/>
            <person name="Henrissat B."/>
            <person name="Kuo A."/>
            <person name="Liang C."/>
            <person name="Lipzen A."/>
            <person name="Lutzoni F."/>
            <person name="Magnuson J."/>
            <person name="Mondo S."/>
            <person name="Nolan M."/>
            <person name="Ohm R."/>
            <person name="Pangilinan J."/>
            <person name="Park H.-J."/>
            <person name="Ramirez L."/>
            <person name="Alfaro M."/>
            <person name="Sun H."/>
            <person name="Tritt A."/>
            <person name="Yoshinaga Y."/>
            <person name="Zwiers L.-H."/>
            <person name="Turgeon B."/>
            <person name="Goodwin S."/>
            <person name="Spatafora J."/>
            <person name="Crous P."/>
            <person name="Grigoriev I."/>
        </authorList>
    </citation>
    <scope>NUCLEOTIDE SEQUENCE</scope>
    <source>
        <strain evidence="2">CBS 119687</strain>
    </source>
</reference>
<dbReference type="EMBL" id="ML977516">
    <property type="protein sequence ID" value="KAF2125417.1"/>
    <property type="molecule type" value="Genomic_DNA"/>
</dbReference>
<dbReference type="RefSeq" id="XP_033519809.1">
    <property type="nucleotide sequence ID" value="XM_033666919.1"/>
</dbReference>
<keyword evidence="3" id="KW-1185">Reference proteome</keyword>
<organism evidence="2 3">
    <name type="scientific">Dothidotthia symphoricarpi CBS 119687</name>
    <dbReference type="NCBI Taxonomy" id="1392245"/>
    <lineage>
        <taxon>Eukaryota</taxon>
        <taxon>Fungi</taxon>
        <taxon>Dikarya</taxon>
        <taxon>Ascomycota</taxon>
        <taxon>Pezizomycotina</taxon>
        <taxon>Dothideomycetes</taxon>
        <taxon>Pleosporomycetidae</taxon>
        <taxon>Pleosporales</taxon>
        <taxon>Dothidotthiaceae</taxon>
        <taxon>Dothidotthia</taxon>
    </lineage>
</organism>
<feature type="region of interest" description="Disordered" evidence="1">
    <location>
        <begin position="96"/>
        <end position="156"/>
    </location>
</feature>
<gene>
    <name evidence="2" type="ORF">P153DRAFT_360397</name>
</gene>
<evidence type="ECO:0000313" key="3">
    <source>
        <dbReference type="Proteomes" id="UP000799771"/>
    </source>
</evidence>